<evidence type="ECO:0000313" key="6">
    <source>
        <dbReference type="EMBL" id="EFX80843.1"/>
    </source>
</evidence>
<dbReference type="STRING" id="6669.E9GIR7"/>
<sequence length="326" mass="37404">MEETETVIDIIDISRELYDLKNKYERLKEGHRKLLIVNQNLEEKLLQNINKYETEKFSMVHTISSLNHQLEELQRINKKLATENERFKLDISVAIQLLHCKPSSFSECKLENLPQEFQDKAKFHMQQEFLPRYKPEKKGKVIRVPISAFPSTTVIYSIPDDNDDDGEDINTNTTVPVETMAKVLNERQLELYNQSMNGSSLQLNCNNGLHSSHSMSFMDNGLQYVDHGTQTYPNFIGEREKTRNTCIFCQGEPSTNRPESIESQPNLPLGDPKVFVYTESEISPVTVRSTSNSFKKNSANTHRRKVLANSSSVSPSYSRSSMETDI</sequence>
<dbReference type="GO" id="GO:0016020">
    <property type="term" value="C:membrane"/>
    <property type="evidence" value="ECO:0007669"/>
    <property type="project" value="UniProtKB-SubCell"/>
</dbReference>
<dbReference type="KEGG" id="dpx:DAPPUDRAFT_303814"/>
<feature type="compositionally biased region" description="Polar residues" evidence="5">
    <location>
        <begin position="287"/>
        <end position="300"/>
    </location>
</feature>
<comment type="subcellular location">
    <subcellularLocation>
        <location evidence="1">Membrane</location>
        <topology evidence="1">Peripheral membrane protein</topology>
    </subcellularLocation>
</comment>
<evidence type="ECO:0000256" key="4">
    <source>
        <dbReference type="SAM" id="Coils"/>
    </source>
</evidence>
<dbReference type="AlphaFoldDB" id="E9GIR7"/>
<reference evidence="6 7" key="1">
    <citation type="journal article" date="2011" name="Science">
        <title>The ecoresponsive genome of Daphnia pulex.</title>
        <authorList>
            <person name="Colbourne J.K."/>
            <person name="Pfrender M.E."/>
            <person name="Gilbert D."/>
            <person name="Thomas W.K."/>
            <person name="Tucker A."/>
            <person name="Oakley T.H."/>
            <person name="Tokishita S."/>
            <person name="Aerts A."/>
            <person name="Arnold G.J."/>
            <person name="Basu M.K."/>
            <person name="Bauer D.J."/>
            <person name="Caceres C.E."/>
            <person name="Carmel L."/>
            <person name="Casola C."/>
            <person name="Choi J.H."/>
            <person name="Detter J.C."/>
            <person name="Dong Q."/>
            <person name="Dusheyko S."/>
            <person name="Eads B.D."/>
            <person name="Frohlich T."/>
            <person name="Geiler-Samerotte K.A."/>
            <person name="Gerlach D."/>
            <person name="Hatcher P."/>
            <person name="Jogdeo S."/>
            <person name="Krijgsveld J."/>
            <person name="Kriventseva E.V."/>
            <person name="Kultz D."/>
            <person name="Laforsch C."/>
            <person name="Lindquist E."/>
            <person name="Lopez J."/>
            <person name="Manak J.R."/>
            <person name="Muller J."/>
            <person name="Pangilinan J."/>
            <person name="Patwardhan R.P."/>
            <person name="Pitluck S."/>
            <person name="Pritham E.J."/>
            <person name="Rechtsteiner A."/>
            <person name="Rho M."/>
            <person name="Rogozin I.B."/>
            <person name="Sakarya O."/>
            <person name="Salamov A."/>
            <person name="Schaack S."/>
            <person name="Shapiro H."/>
            <person name="Shiga Y."/>
            <person name="Skalitzky C."/>
            <person name="Smith Z."/>
            <person name="Souvorov A."/>
            <person name="Sung W."/>
            <person name="Tang Z."/>
            <person name="Tsuchiya D."/>
            <person name="Tu H."/>
            <person name="Vos H."/>
            <person name="Wang M."/>
            <person name="Wolf Y.I."/>
            <person name="Yamagata H."/>
            <person name="Yamada T."/>
            <person name="Ye Y."/>
            <person name="Shaw J.R."/>
            <person name="Andrews J."/>
            <person name="Crease T.J."/>
            <person name="Tang H."/>
            <person name="Lucas S.M."/>
            <person name="Robertson H.M."/>
            <person name="Bork P."/>
            <person name="Koonin E.V."/>
            <person name="Zdobnov E.M."/>
            <person name="Grigoriev I.V."/>
            <person name="Lynch M."/>
            <person name="Boore J.L."/>
        </authorList>
    </citation>
    <scope>NUCLEOTIDE SEQUENCE [LARGE SCALE GENOMIC DNA]</scope>
</reference>
<dbReference type="eggNOG" id="ENOG502QRZ1">
    <property type="taxonomic scope" value="Eukaryota"/>
</dbReference>
<keyword evidence="3" id="KW-0472">Membrane</keyword>
<feature type="compositionally biased region" description="Low complexity" evidence="5">
    <location>
        <begin position="310"/>
        <end position="326"/>
    </location>
</feature>
<proteinExistence type="predicted"/>
<evidence type="ECO:0000256" key="2">
    <source>
        <dbReference type="ARBA" id="ARBA00022553"/>
    </source>
</evidence>
<gene>
    <name evidence="6" type="ORF">DAPPUDRAFT_303814</name>
</gene>
<protein>
    <submittedName>
        <fullName evidence="6">Uncharacterized protein</fullName>
    </submittedName>
</protein>
<evidence type="ECO:0000256" key="3">
    <source>
        <dbReference type="ARBA" id="ARBA00023136"/>
    </source>
</evidence>
<evidence type="ECO:0000256" key="5">
    <source>
        <dbReference type="SAM" id="MobiDB-lite"/>
    </source>
</evidence>
<evidence type="ECO:0000313" key="7">
    <source>
        <dbReference type="Proteomes" id="UP000000305"/>
    </source>
</evidence>
<feature type="region of interest" description="Disordered" evidence="5">
    <location>
        <begin position="287"/>
        <end position="326"/>
    </location>
</feature>
<dbReference type="PANTHER" id="PTHR28664">
    <property type="entry name" value="TIGHT JUNCTION-ASSOCIATED PROTEIN 1"/>
    <property type="match status" value="1"/>
</dbReference>
<dbReference type="PhylomeDB" id="E9GIR7"/>
<name>E9GIR7_DAPPU</name>
<dbReference type="HOGENOM" id="CLU_853268_0_0_1"/>
<dbReference type="PANTHER" id="PTHR28664:SF4">
    <property type="entry name" value="TIGHT JUNCTION-ASSOCIATED PROTEIN 1"/>
    <property type="match status" value="1"/>
</dbReference>
<keyword evidence="4" id="KW-0175">Coiled coil</keyword>
<keyword evidence="7" id="KW-1185">Reference proteome</keyword>
<dbReference type="Proteomes" id="UP000000305">
    <property type="component" value="Unassembled WGS sequence"/>
</dbReference>
<evidence type="ECO:0000256" key="1">
    <source>
        <dbReference type="ARBA" id="ARBA00004170"/>
    </source>
</evidence>
<organism evidence="6 7">
    <name type="scientific">Daphnia pulex</name>
    <name type="common">Water flea</name>
    <dbReference type="NCBI Taxonomy" id="6669"/>
    <lineage>
        <taxon>Eukaryota</taxon>
        <taxon>Metazoa</taxon>
        <taxon>Ecdysozoa</taxon>
        <taxon>Arthropoda</taxon>
        <taxon>Crustacea</taxon>
        <taxon>Branchiopoda</taxon>
        <taxon>Diplostraca</taxon>
        <taxon>Cladocera</taxon>
        <taxon>Anomopoda</taxon>
        <taxon>Daphniidae</taxon>
        <taxon>Daphnia</taxon>
    </lineage>
</organism>
<feature type="coiled-coil region" evidence="4">
    <location>
        <begin position="24"/>
        <end position="90"/>
    </location>
</feature>
<dbReference type="EMBL" id="GL732546">
    <property type="protein sequence ID" value="EFX80843.1"/>
    <property type="molecule type" value="Genomic_DNA"/>
</dbReference>
<dbReference type="OrthoDB" id="10068192at2759"/>
<accession>E9GIR7</accession>
<keyword evidence="2" id="KW-0597">Phosphoprotein</keyword>
<dbReference type="InParanoid" id="E9GIR7"/>
<dbReference type="InterPro" id="IPR043441">
    <property type="entry name" value="Tjap1/BEGAIN"/>
</dbReference>